<dbReference type="InterPro" id="IPR001387">
    <property type="entry name" value="Cro/C1-type_HTH"/>
</dbReference>
<dbReference type="PROSITE" id="PS50943">
    <property type="entry name" value="HTH_CROC1"/>
    <property type="match status" value="1"/>
</dbReference>
<dbReference type="CDD" id="cd00093">
    <property type="entry name" value="HTH_XRE"/>
    <property type="match status" value="1"/>
</dbReference>
<evidence type="ECO:0000313" key="2">
    <source>
        <dbReference type="EMBL" id="SEF06368.1"/>
    </source>
</evidence>
<feature type="domain" description="HTH cro/C1-type" evidence="1">
    <location>
        <begin position="22"/>
        <end position="76"/>
    </location>
</feature>
<dbReference type="SUPFAM" id="SSF47413">
    <property type="entry name" value="lambda repressor-like DNA-binding domains"/>
    <property type="match status" value="1"/>
</dbReference>
<dbReference type="CDD" id="cd06529">
    <property type="entry name" value="S24_LexA-like"/>
    <property type="match status" value="1"/>
</dbReference>
<dbReference type="Gene3D" id="1.10.260.40">
    <property type="entry name" value="lambda repressor-like DNA-binding domains"/>
    <property type="match status" value="1"/>
</dbReference>
<evidence type="ECO:0000313" key="3">
    <source>
        <dbReference type="Proteomes" id="UP000183613"/>
    </source>
</evidence>
<dbReference type="InterPro" id="IPR010982">
    <property type="entry name" value="Lambda_DNA-bd_dom_sf"/>
</dbReference>
<dbReference type="InterPro" id="IPR036286">
    <property type="entry name" value="LexA/Signal_pep-like_sf"/>
</dbReference>
<organism evidence="2 3">
    <name type="scientific">Pseudomonas deceptionensis</name>
    <dbReference type="NCBI Taxonomy" id="882211"/>
    <lineage>
        <taxon>Bacteria</taxon>
        <taxon>Pseudomonadati</taxon>
        <taxon>Pseudomonadota</taxon>
        <taxon>Gammaproteobacteria</taxon>
        <taxon>Pseudomonadales</taxon>
        <taxon>Pseudomonadaceae</taxon>
        <taxon>Pseudomonas</taxon>
    </lineage>
</organism>
<reference evidence="2" key="1">
    <citation type="submission" date="2016-10" db="EMBL/GenBank/DDBJ databases">
        <authorList>
            <person name="Varghese N."/>
            <person name="Submissions S."/>
        </authorList>
    </citation>
    <scope>NUCLEOTIDE SEQUENCE [LARGE SCALE GENOMIC DNA]</scope>
    <source>
        <strain evidence="2">LMG 25555</strain>
    </source>
</reference>
<evidence type="ECO:0000259" key="1">
    <source>
        <dbReference type="PROSITE" id="PS50943"/>
    </source>
</evidence>
<protein>
    <submittedName>
        <fullName evidence="2">SOS-response transcriptional repressor LexA (RecA-mediated autopeptidase)</fullName>
    </submittedName>
</protein>
<accession>A0A1H5P072</accession>
<gene>
    <name evidence="2" type="ORF">SAMN04489800_4181</name>
</gene>
<dbReference type="SMART" id="SM00530">
    <property type="entry name" value="HTH_XRE"/>
    <property type="match status" value="1"/>
</dbReference>
<sequence length="233" mass="25939">MCIVAAFSIRIVRQMDKWIALVRTKLRELKLTQEKLAERVGASQGGVGHWLNKRRQPDLQTMNNVLHALGLEHLEVALVVRERRGTGDTSGPDEYTYDITSAFRYPVRDWVTAGQVHEKAQVGYAPPGTIFEVSDHYAKGAAFWLQVTGDAMTSQVGLSIGQGMMILVDPDIEAVPGKMVIALTPESETTTFRQLIEESGQRYLKPLNPTYPKTLLDERCQIIGVVVQATAKF</sequence>
<dbReference type="InterPro" id="IPR039418">
    <property type="entry name" value="LexA-like"/>
</dbReference>
<dbReference type="SUPFAM" id="SSF51306">
    <property type="entry name" value="LexA/Signal peptidase"/>
    <property type="match status" value="1"/>
</dbReference>
<dbReference type="Pfam" id="PF00717">
    <property type="entry name" value="Peptidase_S24"/>
    <property type="match status" value="1"/>
</dbReference>
<dbReference type="InterPro" id="IPR015927">
    <property type="entry name" value="Peptidase_S24_S26A/B/C"/>
</dbReference>
<keyword evidence="3" id="KW-1185">Reference proteome</keyword>
<dbReference type="AlphaFoldDB" id="A0A1H5P072"/>
<dbReference type="Gene3D" id="2.10.109.10">
    <property type="entry name" value="Umud Fragment, subunit A"/>
    <property type="match status" value="1"/>
</dbReference>
<proteinExistence type="predicted"/>
<dbReference type="EMBL" id="FNUD01000002">
    <property type="protein sequence ID" value="SEF06368.1"/>
    <property type="molecule type" value="Genomic_DNA"/>
</dbReference>
<dbReference type="GO" id="GO:0003677">
    <property type="term" value="F:DNA binding"/>
    <property type="evidence" value="ECO:0007669"/>
    <property type="project" value="InterPro"/>
</dbReference>
<dbReference type="Pfam" id="PF01381">
    <property type="entry name" value="HTH_3"/>
    <property type="match status" value="1"/>
</dbReference>
<comment type="caution">
    <text evidence="2">The sequence shown here is derived from an EMBL/GenBank/DDBJ whole genome shotgun (WGS) entry which is preliminary data.</text>
</comment>
<dbReference type="PANTHER" id="PTHR33516:SF2">
    <property type="entry name" value="LEXA REPRESSOR-RELATED"/>
    <property type="match status" value="1"/>
</dbReference>
<dbReference type="InterPro" id="IPR050077">
    <property type="entry name" value="LexA_repressor"/>
</dbReference>
<dbReference type="Proteomes" id="UP000183613">
    <property type="component" value="Unassembled WGS sequence"/>
</dbReference>
<name>A0A1H5P072_PSEDM</name>
<dbReference type="PANTHER" id="PTHR33516">
    <property type="entry name" value="LEXA REPRESSOR"/>
    <property type="match status" value="1"/>
</dbReference>